<dbReference type="InterPro" id="IPR013815">
    <property type="entry name" value="ATP_grasp_subdomain_1"/>
</dbReference>
<dbReference type="PANTHER" id="PTHR30353:SF15">
    <property type="entry name" value="INNER MEMBRANE PROTEIN YABI"/>
    <property type="match status" value="1"/>
</dbReference>
<evidence type="ECO:0000256" key="7">
    <source>
        <dbReference type="PROSITE-ProRule" id="PRU00409"/>
    </source>
</evidence>
<gene>
    <name evidence="10" type="ORF">GCM10007100_14650</name>
</gene>
<dbReference type="GO" id="GO:0005524">
    <property type="term" value="F:ATP binding"/>
    <property type="evidence" value="ECO:0007669"/>
    <property type="project" value="UniProtKB-UniRule"/>
</dbReference>
<protein>
    <recommendedName>
        <fullName evidence="9">ATP-grasp domain-containing protein</fullName>
    </recommendedName>
</protein>
<evidence type="ECO:0000313" key="11">
    <source>
        <dbReference type="Proteomes" id="UP000644507"/>
    </source>
</evidence>
<dbReference type="InterPro" id="IPR032818">
    <property type="entry name" value="DedA-like"/>
</dbReference>
<keyword evidence="11" id="KW-1185">Reference proteome</keyword>
<feature type="transmembrane region" description="Helical" evidence="8">
    <location>
        <begin position="47"/>
        <end position="68"/>
    </location>
</feature>
<feature type="transmembrane region" description="Helical" evidence="8">
    <location>
        <begin position="133"/>
        <end position="157"/>
    </location>
</feature>
<proteinExistence type="inferred from homology"/>
<evidence type="ECO:0000259" key="9">
    <source>
        <dbReference type="PROSITE" id="PS50975"/>
    </source>
</evidence>
<dbReference type="Gene3D" id="3.30.1490.20">
    <property type="entry name" value="ATP-grasp fold, A domain"/>
    <property type="match status" value="1"/>
</dbReference>
<dbReference type="InterPro" id="IPR011761">
    <property type="entry name" value="ATP-grasp"/>
</dbReference>
<dbReference type="EMBL" id="BMXI01000005">
    <property type="protein sequence ID" value="GHC49784.1"/>
    <property type="molecule type" value="Genomic_DNA"/>
</dbReference>
<dbReference type="GO" id="GO:0046872">
    <property type="term" value="F:metal ion binding"/>
    <property type="evidence" value="ECO:0007669"/>
    <property type="project" value="InterPro"/>
</dbReference>
<dbReference type="RefSeq" id="WP_189569051.1">
    <property type="nucleotide sequence ID" value="NZ_BMXI01000005.1"/>
</dbReference>
<accession>A0A918THR4</accession>
<evidence type="ECO:0000256" key="4">
    <source>
        <dbReference type="ARBA" id="ARBA00022692"/>
    </source>
</evidence>
<dbReference type="InterPro" id="IPR032816">
    <property type="entry name" value="VTT_dom"/>
</dbReference>
<keyword evidence="3" id="KW-1003">Cell membrane</keyword>
<dbReference type="Pfam" id="PF09335">
    <property type="entry name" value="VTT_dom"/>
    <property type="match status" value="1"/>
</dbReference>
<dbReference type="SUPFAM" id="SSF56059">
    <property type="entry name" value="Glutathione synthetase ATP-binding domain-like"/>
    <property type="match status" value="1"/>
</dbReference>
<keyword evidence="7" id="KW-0547">Nucleotide-binding</keyword>
<keyword evidence="4 8" id="KW-0812">Transmembrane</keyword>
<evidence type="ECO:0000256" key="2">
    <source>
        <dbReference type="ARBA" id="ARBA00010792"/>
    </source>
</evidence>
<dbReference type="PANTHER" id="PTHR30353">
    <property type="entry name" value="INNER MEMBRANE PROTEIN DEDA-RELATED"/>
    <property type="match status" value="1"/>
</dbReference>
<evidence type="ECO:0000256" key="8">
    <source>
        <dbReference type="SAM" id="Phobius"/>
    </source>
</evidence>
<comment type="similarity">
    <text evidence="2">Belongs to the DedA family.</text>
</comment>
<feature type="transmembrane region" description="Helical" evidence="8">
    <location>
        <begin position="169"/>
        <end position="192"/>
    </location>
</feature>
<comment type="caution">
    <text evidence="10">The sequence shown here is derived from an EMBL/GenBank/DDBJ whole genome shotgun (WGS) entry which is preliminary data.</text>
</comment>
<dbReference type="PROSITE" id="PS50975">
    <property type="entry name" value="ATP_GRASP"/>
    <property type="match status" value="1"/>
</dbReference>
<dbReference type="Proteomes" id="UP000644507">
    <property type="component" value="Unassembled WGS sequence"/>
</dbReference>
<keyword evidence="7" id="KW-0067">ATP-binding</keyword>
<sequence>MDWLEQLQNHQAPPLVLAALIFLGTLLSEDLACIAAGILAAKGWIPLPMATGSAALGIWSGDIGLYFLGWLSQKSKTRFPWIQRLASEHRIERGRRLFARFGTTWIFLSRFLPGSRVPSYLAAGAVGWSFPRFSSALGIAVLIWTPILTGFSFYSGQRTLLFLENYQRLAWPLLLSVGLLIYLSIKLVIPLFSWRGRRILAGRWRRFTRWEYWPPAIVYPLAIWPLLFRWLRGGRPLDFLSCNPAMPFSGFAMESKGDILDGFTPPHPHRIRTASYRRLTGKDGLDAVLAFVEQHSWPVVLKLDVGERGQGVAIVRNKDEANEWLNLNKNSPALVQEFITGLEVGIHWARRPGETSGRITSLARKLPQSLSGNGRETVEELILHDQRAAAMAKHFLSQHAQRLHEIPAEGEKLVLTELGTHCLGAIFEDARNCITPELSLSMDQAGRSYEGFHFGRYDIRVPDEESLKKGEGLVILELNGVTGEPAHIYQPGYPLRKGLSDLRKHYQLASKIGYQLQKEGTPSASLKELWCLIKEHRKR</sequence>
<organism evidence="10 11">
    <name type="scientific">Roseibacillus persicicus</name>
    <dbReference type="NCBI Taxonomy" id="454148"/>
    <lineage>
        <taxon>Bacteria</taxon>
        <taxon>Pseudomonadati</taxon>
        <taxon>Verrucomicrobiota</taxon>
        <taxon>Verrucomicrobiia</taxon>
        <taxon>Verrucomicrobiales</taxon>
        <taxon>Verrucomicrobiaceae</taxon>
        <taxon>Roseibacillus</taxon>
    </lineage>
</organism>
<dbReference type="GO" id="GO:0005886">
    <property type="term" value="C:plasma membrane"/>
    <property type="evidence" value="ECO:0007669"/>
    <property type="project" value="UniProtKB-SubCell"/>
</dbReference>
<feature type="domain" description="ATP-grasp" evidence="9">
    <location>
        <begin position="257"/>
        <end position="510"/>
    </location>
</feature>
<evidence type="ECO:0000256" key="5">
    <source>
        <dbReference type="ARBA" id="ARBA00022989"/>
    </source>
</evidence>
<name>A0A918THR4_9BACT</name>
<keyword evidence="5 8" id="KW-1133">Transmembrane helix</keyword>
<evidence type="ECO:0000256" key="3">
    <source>
        <dbReference type="ARBA" id="ARBA00022475"/>
    </source>
</evidence>
<reference evidence="10" key="1">
    <citation type="journal article" date="2014" name="Int. J. Syst. Evol. Microbiol.">
        <title>Complete genome sequence of Corynebacterium casei LMG S-19264T (=DSM 44701T), isolated from a smear-ripened cheese.</title>
        <authorList>
            <consortium name="US DOE Joint Genome Institute (JGI-PGF)"/>
            <person name="Walter F."/>
            <person name="Albersmeier A."/>
            <person name="Kalinowski J."/>
            <person name="Ruckert C."/>
        </authorList>
    </citation>
    <scope>NUCLEOTIDE SEQUENCE</scope>
    <source>
        <strain evidence="10">KCTC 12988</strain>
    </source>
</reference>
<dbReference type="AlphaFoldDB" id="A0A918THR4"/>
<reference evidence="10" key="2">
    <citation type="submission" date="2020-09" db="EMBL/GenBank/DDBJ databases">
        <authorList>
            <person name="Sun Q."/>
            <person name="Kim S."/>
        </authorList>
    </citation>
    <scope>NUCLEOTIDE SEQUENCE</scope>
    <source>
        <strain evidence="10">KCTC 12988</strain>
    </source>
</reference>
<evidence type="ECO:0000256" key="1">
    <source>
        <dbReference type="ARBA" id="ARBA00004651"/>
    </source>
</evidence>
<comment type="subcellular location">
    <subcellularLocation>
        <location evidence="1">Cell membrane</location>
        <topology evidence="1">Multi-pass membrane protein</topology>
    </subcellularLocation>
</comment>
<evidence type="ECO:0000256" key="6">
    <source>
        <dbReference type="ARBA" id="ARBA00023136"/>
    </source>
</evidence>
<feature type="transmembrane region" description="Helical" evidence="8">
    <location>
        <begin position="212"/>
        <end position="231"/>
    </location>
</feature>
<keyword evidence="6 8" id="KW-0472">Membrane</keyword>
<feature type="transmembrane region" description="Helical" evidence="8">
    <location>
        <begin position="12"/>
        <end position="41"/>
    </location>
</feature>
<evidence type="ECO:0000313" key="10">
    <source>
        <dbReference type="EMBL" id="GHC49784.1"/>
    </source>
</evidence>